<feature type="transmembrane region" description="Helical" evidence="1">
    <location>
        <begin position="21"/>
        <end position="41"/>
    </location>
</feature>
<dbReference type="EMBL" id="CP027665">
    <property type="protein sequence ID" value="AVO36262.1"/>
    <property type="molecule type" value="Genomic_DNA"/>
</dbReference>
<dbReference type="AlphaFoldDB" id="A0A2S0MK80"/>
<reference evidence="3" key="1">
    <citation type="submission" date="2018-03" db="EMBL/GenBank/DDBJ databases">
        <title>Genomic analysis of the strain SH-1 isolated from shrimp intestine.</title>
        <authorList>
            <person name="Kim Y.-S."/>
            <person name="Kim S.-E."/>
            <person name="Kim K.-H."/>
        </authorList>
    </citation>
    <scope>NUCLEOTIDE SEQUENCE [LARGE SCALE GENOMIC DNA]</scope>
    <source>
        <strain evidence="3">SH-1</strain>
    </source>
</reference>
<evidence type="ECO:0000313" key="3">
    <source>
        <dbReference type="Proteomes" id="UP000237655"/>
    </source>
</evidence>
<keyword evidence="1" id="KW-1133">Transmembrane helix</keyword>
<protein>
    <submittedName>
        <fullName evidence="2">Pilus assembly protein</fullName>
    </submittedName>
</protein>
<organism evidence="2 3">
    <name type="scientific">Pukyongiella litopenaei</name>
    <dbReference type="NCBI Taxonomy" id="2605946"/>
    <lineage>
        <taxon>Bacteria</taxon>
        <taxon>Pseudomonadati</taxon>
        <taxon>Pseudomonadota</taxon>
        <taxon>Alphaproteobacteria</taxon>
        <taxon>Rhodobacterales</taxon>
        <taxon>Paracoccaceae</taxon>
        <taxon>Pukyongiella</taxon>
    </lineage>
</organism>
<proteinExistence type="predicted"/>
<name>A0A2S0MK80_9RHOB</name>
<keyword evidence="1" id="KW-0812">Transmembrane</keyword>
<accession>A0A2S0MK80</accession>
<sequence length="181" mass="20676">MRPLLRRLRRFARDTRGSVSVEFILAIPMLIWAFGASVVYLDAYRQSSVNLKAAYTISDLISRETGAVNDTYIDAMLSLLHLLTAAEDPSTLRITIIRWDQDQGRYHVDWSANRGFLFAHDDVTVMAIEDRLPVLPDGERVILVETRYRYDPLFNVGLGVIDLDNFVFARPRFAPQVVWGS</sequence>
<keyword evidence="1" id="KW-0472">Membrane</keyword>
<gene>
    <name evidence="2" type="ORF">C6Y53_00050</name>
</gene>
<keyword evidence="3" id="KW-1185">Reference proteome</keyword>
<dbReference type="Proteomes" id="UP000237655">
    <property type="component" value="Chromosome"/>
</dbReference>
<dbReference type="KEGG" id="thas:C6Y53_00050"/>
<evidence type="ECO:0000313" key="2">
    <source>
        <dbReference type="EMBL" id="AVO36262.1"/>
    </source>
</evidence>
<evidence type="ECO:0000256" key="1">
    <source>
        <dbReference type="SAM" id="Phobius"/>
    </source>
</evidence>
<dbReference type="RefSeq" id="WP_106470577.1">
    <property type="nucleotide sequence ID" value="NZ_CP027665.1"/>
</dbReference>